<dbReference type="InterPro" id="IPR003779">
    <property type="entry name" value="CMD-like"/>
</dbReference>
<dbReference type="AlphaFoldDB" id="U6RFA8"/>
<dbReference type="GO" id="GO:0051920">
    <property type="term" value="F:peroxiredoxin activity"/>
    <property type="evidence" value="ECO:0007669"/>
    <property type="project" value="InterPro"/>
</dbReference>
<dbReference type="PATRIC" id="fig|1121098.3.peg.1753"/>
<dbReference type="SUPFAM" id="SSF69118">
    <property type="entry name" value="AhpD-like"/>
    <property type="match status" value="1"/>
</dbReference>
<dbReference type="Proteomes" id="UP000017831">
    <property type="component" value="Unassembled WGS sequence"/>
</dbReference>
<dbReference type="InterPro" id="IPR047263">
    <property type="entry name" value="HNL-like_cupin"/>
</dbReference>
<dbReference type="InterPro" id="IPR011051">
    <property type="entry name" value="RmlC_Cupin_sf"/>
</dbReference>
<evidence type="ECO:0000313" key="2">
    <source>
        <dbReference type="EMBL" id="EOA55319.1"/>
    </source>
</evidence>
<dbReference type="SUPFAM" id="SSF51182">
    <property type="entry name" value="RmlC-like cupins"/>
    <property type="match status" value="1"/>
</dbReference>
<dbReference type="EMBL" id="AQHY01000021">
    <property type="protein sequence ID" value="EOA55319.1"/>
    <property type="molecule type" value="Genomic_DNA"/>
</dbReference>
<accession>U6RFA8</accession>
<dbReference type="eggNOG" id="COG1917">
    <property type="taxonomic scope" value="Bacteria"/>
</dbReference>
<proteinExistence type="predicted"/>
<evidence type="ECO:0000313" key="3">
    <source>
        <dbReference type="Proteomes" id="UP000017831"/>
    </source>
</evidence>
<dbReference type="Gene3D" id="1.20.1290.10">
    <property type="entry name" value="AhpD-like"/>
    <property type="match status" value="1"/>
</dbReference>
<dbReference type="InterPro" id="IPR014710">
    <property type="entry name" value="RmlC-like_jellyroll"/>
</dbReference>
<dbReference type="Gene3D" id="2.60.120.10">
    <property type="entry name" value="Jelly Rolls"/>
    <property type="match status" value="1"/>
</dbReference>
<dbReference type="InterPro" id="IPR029032">
    <property type="entry name" value="AhpD-like"/>
</dbReference>
<dbReference type="STRING" id="1121098.HMPREF1534_01728"/>
<name>U6RFA8_9BACT</name>
<protein>
    <recommendedName>
        <fullName evidence="1">Carboxymuconolactone decarboxylase-like domain-containing protein</fullName>
    </recommendedName>
</protein>
<reference evidence="2 3" key="1">
    <citation type="submission" date="2013-04" db="EMBL/GenBank/DDBJ databases">
        <title>The Genome Sequence of Bacteroides massiliensis DSM 17679.</title>
        <authorList>
            <consortium name="The Broad Institute Genomics Platform"/>
            <person name="Earl A."/>
            <person name="Ward D."/>
            <person name="Feldgarden M."/>
            <person name="Gevers D."/>
            <person name="Martens E."/>
            <person name="Fenner L."/>
            <person name="Roux V."/>
            <person name="Mallet M.N."/>
            <person name="Raoult D."/>
            <person name="Walker B."/>
            <person name="Young S."/>
            <person name="Zeng Q."/>
            <person name="Gargeya S."/>
            <person name="Fitzgerald M."/>
            <person name="Haas B."/>
            <person name="Abouelleil A."/>
            <person name="Allen A.W."/>
            <person name="Alvarado L."/>
            <person name="Arachchi H.M."/>
            <person name="Berlin A.M."/>
            <person name="Chapman S.B."/>
            <person name="Gainer-Dewar J."/>
            <person name="Goldberg J."/>
            <person name="Griggs A."/>
            <person name="Gujja S."/>
            <person name="Hansen M."/>
            <person name="Howarth C."/>
            <person name="Imamovic A."/>
            <person name="Ireland A."/>
            <person name="Larimer J."/>
            <person name="McCowan C."/>
            <person name="Murphy C."/>
            <person name="Pearson M."/>
            <person name="Poon T.W."/>
            <person name="Priest M."/>
            <person name="Roberts A."/>
            <person name="Saif S."/>
            <person name="Shea T."/>
            <person name="Sisk P."/>
            <person name="Sykes S."/>
            <person name="Wortman J."/>
            <person name="Nusbaum C."/>
            <person name="Birren B."/>
        </authorList>
    </citation>
    <scope>NUCLEOTIDE SEQUENCE [LARGE SCALE GENOMIC DNA]</scope>
    <source>
        <strain evidence="3">B84634 / Timone 84634 / DSM 17679 / JCM 13223</strain>
    </source>
</reference>
<dbReference type="HOGENOM" id="CLU_072993_0_0_10"/>
<dbReference type="PANTHER" id="PTHR43698">
    <property type="entry name" value="RIBD C-TERMINAL DOMAIN CONTAINING PROTEIN"/>
    <property type="match status" value="1"/>
</dbReference>
<dbReference type="Pfam" id="PF02627">
    <property type="entry name" value="CMD"/>
    <property type="match status" value="1"/>
</dbReference>
<dbReference type="CDD" id="cd02233">
    <property type="entry name" value="cupin_HNL-like"/>
    <property type="match status" value="1"/>
</dbReference>
<dbReference type="eggNOG" id="COG0599">
    <property type="taxonomic scope" value="Bacteria"/>
</dbReference>
<feature type="domain" description="Carboxymuconolactone decarboxylase-like" evidence="1">
    <location>
        <begin position="53"/>
        <end position="137"/>
    </location>
</feature>
<organism evidence="2 3">
    <name type="scientific">Phocaeicola massiliensis B84634 = Timone 84634 = DSM 17679 = JCM 13223</name>
    <dbReference type="NCBI Taxonomy" id="1121098"/>
    <lineage>
        <taxon>Bacteria</taxon>
        <taxon>Pseudomonadati</taxon>
        <taxon>Bacteroidota</taxon>
        <taxon>Bacteroidia</taxon>
        <taxon>Bacteroidales</taxon>
        <taxon>Bacteroidaceae</taxon>
        <taxon>Phocaeicola</taxon>
    </lineage>
</organism>
<keyword evidence="3" id="KW-1185">Reference proteome</keyword>
<comment type="caution">
    <text evidence="2">The sequence shown here is derived from an EMBL/GenBank/DDBJ whole genome shotgun (WGS) entry which is preliminary data.</text>
</comment>
<dbReference type="PANTHER" id="PTHR43698:SF1">
    <property type="entry name" value="BLL4564 PROTEIN"/>
    <property type="match status" value="1"/>
</dbReference>
<sequence length="288" mass="32472">MVKTILSVFTLKTSMNKILLISVFSILTLNIMAQEKIIQTAGRTQLGEFASKFAELNDDVLFGEIWNRTDKLGLRDRSLVTITSLISQGITDNSLVFHLQSAKKNGITRTEIAETITHIGFYAGWPKAWAAFNLAKDVWAEDTTGEDTKTIFQREMIFPIGEPNTAYEKYFIGNSYLSPISRNQMHISNVTFEPRCRNNWHIHKATKGGGQILIGIAGRGWYQEEGKNAVEILPGTIIHIPANVKHWHGAATDSWFAHLAFEVPGEKTSNEWLEAVTDEEYNKLEQDK</sequence>
<gene>
    <name evidence="2" type="ORF">HMPREF1534_01728</name>
</gene>
<evidence type="ECO:0000259" key="1">
    <source>
        <dbReference type="Pfam" id="PF02627"/>
    </source>
</evidence>